<dbReference type="SMART" id="SM00465">
    <property type="entry name" value="GIYc"/>
    <property type="match status" value="1"/>
</dbReference>
<evidence type="ECO:0000256" key="7">
    <source>
        <dbReference type="ARBA" id="ARBA00025483"/>
    </source>
</evidence>
<keyword evidence="3" id="KW-0228">DNA excision</keyword>
<comment type="function">
    <text evidence="7">DNA polymerase III is a complex, multichain enzyme responsible for most of the replicative synthesis in bacteria. The epsilon subunit contain the editing function and is a proofreading 3'-5' exonuclease.</text>
</comment>
<dbReference type="InterPro" id="IPR036876">
    <property type="entry name" value="UVR_dom_sf"/>
</dbReference>
<dbReference type="SUPFAM" id="SSF46600">
    <property type="entry name" value="C-terminal UvrC-binding domain of UvrB"/>
    <property type="match status" value="1"/>
</dbReference>
<dbReference type="InterPro" id="IPR006054">
    <property type="entry name" value="DnaQ"/>
</dbReference>
<dbReference type="AlphaFoldDB" id="A0A6J4U952"/>
<dbReference type="GO" id="GO:0003887">
    <property type="term" value="F:DNA-directed DNA polymerase activity"/>
    <property type="evidence" value="ECO:0007669"/>
    <property type="project" value="InterPro"/>
</dbReference>
<dbReference type="CDD" id="cd06127">
    <property type="entry name" value="DEDDh"/>
    <property type="match status" value="1"/>
</dbReference>
<comment type="subunit">
    <text evidence="8">DNA polymerase III contains a core (composed of alpha, epsilon and theta chains) that associates with a tau subunit. This core dimerizes to form the POLIII' complex. PolIII' associates with the gamma complex (composed of gamma, delta, delta', psi and chi chains) and with the beta chain to form the complete DNA polymerase III complex.</text>
</comment>
<dbReference type="InterPro" id="IPR036397">
    <property type="entry name" value="RNaseH_sf"/>
</dbReference>
<dbReference type="PANTHER" id="PTHR30562">
    <property type="entry name" value="UVRC/OXIDOREDUCTASE"/>
    <property type="match status" value="1"/>
</dbReference>
<dbReference type="InterPro" id="IPR012337">
    <property type="entry name" value="RNaseH-like_sf"/>
</dbReference>
<keyword evidence="1" id="KW-0963">Cytoplasm</keyword>
<keyword evidence="5" id="KW-0234">DNA repair</keyword>
<dbReference type="GO" id="GO:0003677">
    <property type="term" value="F:DNA binding"/>
    <property type="evidence" value="ECO:0007669"/>
    <property type="project" value="InterPro"/>
</dbReference>
<dbReference type="Gene3D" id="3.30.420.10">
    <property type="entry name" value="Ribonuclease H-like superfamily/Ribonuclease H"/>
    <property type="match status" value="1"/>
</dbReference>
<dbReference type="GO" id="GO:0009432">
    <property type="term" value="P:SOS response"/>
    <property type="evidence" value="ECO:0007669"/>
    <property type="project" value="UniProtKB-KW"/>
</dbReference>
<evidence type="ECO:0000259" key="10">
    <source>
        <dbReference type="PROSITE" id="PS50164"/>
    </source>
</evidence>
<gene>
    <name evidence="11" type="ORF">AVDCRST_MAG43-226</name>
</gene>
<keyword evidence="4" id="KW-0267">Excision nuclease</keyword>
<keyword evidence="2" id="KW-0227">DNA damage</keyword>
<feature type="region of interest" description="Disordered" evidence="9">
    <location>
        <begin position="778"/>
        <end position="797"/>
    </location>
</feature>
<feature type="domain" description="GIY-YIG" evidence="10">
    <location>
        <begin position="359"/>
        <end position="438"/>
    </location>
</feature>
<dbReference type="InterPro" id="IPR000305">
    <property type="entry name" value="GIY-YIG_endonuc"/>
</dbReference>
<evidence type="ECO:0000256" key="8">
    <source>
        <dbReference type="ARBA" id="ARBA00026073"/>
    </source>
</evidence>
<dbReference type="SUPFAM" id="SSF53098">
    <property type="entry name" value="Ribonuclease H-like"/>
    <property type="match status" value="1"/>
</dbReference>
<evidence type="ECO:0000256" key="4">
    <source>
        <dbReference type="ARBA" id="ARBA00022881"/>
    </source>
</evidence>
<evidence type="ECO:0000256" key="3">
    <source>
        <dbReference type="ARBA" id="ARBA00022769"/>
    </source>
</evidence>
<sequence>MTGRFARRDGAMGDDDRAPWYNTYVRLLDVYGHLPHSNMRVSLSRMAFRAIQDFSMEEAMTTEKRQATEDEGNRQYGALCERAIAFVEGRGGAVHEDLLVGHVFGNSGSIGLWRPLLRSVLQGDERVVFRADGFWALAGFQAESAGPSLLNAFVAIDVETTGLRPLKQRVIEIALYRYQDGNLVERFETLINPERQIPAFISNLTTITNVHVEDAPFFSDIAATVTNFIGDALLVGHNVAFDVSFINAELKRADHAQLVNERLDTMGLSMRLLPGVRKASLDRVATAVGLSPRKIHRAGRDAELTAEVALRLVDEAARQGVTSLEDLKVASTIVRRRPRDNVGRGRAVMDRSWLADVPKRPGVYLMRDQLGHVIYVGKAKNLRDRVSSYYSQPLGYTRKMDGLLESMVNIDTEVVGSELQALILEAQLIRRFQPRYNTAMRSFEHYPYIKIDVTSPWPRITLAKVRKDDGARYFGPYRSASSARRTVDVINSAVPLRTCTRSFKSARSYGKPCIRLDLGKCLGPCVGQTMRDEYQAMVHDVIDFLEGKDQGLRERLWAELEAAAARLDFERASKLRKDLRSALALIAEQARLRSAEAEHTLMLVQPSEDPACRELMIVLHGRVWAQLRVTRVPALEQRSPHPPRVDDMVIDIRDGEAPDGDRGEDDVRLIDQGRLRDVADRLLPVFERFATARVQPIDHHQVDETNILNRWLFKHHGHPAILPIDLDRATDRGYLSSLILEALSLSDDQVVAEGGGDNEPVIDVEDITDKDPMDVTDVVASWSGDGAGQPDDAESIA</sequence>
<dbReference type="EMBL" id="CADCWI010000012">
    <property type="protein sequence ID" value="CAA9542092.1"/>
    <property type="molecule type" value="Genomic_DNA"/>
</dbReference>
<evidence type="ECO:0000256" key="1">
    <source>
        <dbReference type="ARBA" id="ARBA00022490"/>
    </source>
</evidence>
<dbReference type="NCBIfam" id="TIGR00573">
    <property type="entry name" value="dnaq"/>
    <property type="match status" value="1"/>
</dbReference>
<dbReference type="GO" id="GO:0009380">
    <property type="term" value="C:excinuclease repair complex"/>
    <property type="evidence" value="ECO:0007669"/>
    <property type="project" value="TreeGrafter"/>
</dbReference>
<dbReference type="PANTHER" id="PTHR30562:SF1">
    <property type="entry name" value="UVRABC SYSTEM PROTEIN C"/>
    <property type="match status" value="1"/>
</dbReference>
<dbReference type="GO" id="GO:0006260">
    <property type="term" value="P:DNA replication"/>
    <property type="evidence" value="ECO:0007669"/>
    <property type="project" value="InterPro"/>
</dbReference>
<dbReference type="PROSITE" id="PS50164">
    <property type="entry name" value="GIY_YIG"/>
    <property type="match status" value="1"/>
</dbReference>
<dbReference type="FunFam" id="3.40.1440.10:FF:000001">
    <property type="entry name" value="UvrABC system protein C"/>
    <property type="match status" value="1"/>
</dbReference>
<evidence type="ECO:0000313" key="11">
    <source>
        <dbReference type="EMBL" id="CAA9542092.1"/>
    </source>
</evidence>
<keyword evidence="6" id="KW-0742">SOS response</keyword>
<evidence type="ECO:0000256" key="6">
    <source>
        <dbReference type="ARBA" id="ARBA00023236"/>
    </source>
</evidence>
<evidence type="ECO:0000256" key="5">
    <source>
        <dbReference type="ARBA" id="ARBA00023204"/>
    </source>
</evidence>
<dbReference type="GO" id="GO:0006289">
    <property type="term" value="P:nucleotide-excision repair"/>
    <property type="evidence" value="ECO:0007669"/>
    <property type="project" value="InterPro"/>
</dbReference>
<proteinExistence type="predicted"/>
<dbReference type="Pfam" id="PF01541">
    <property type="entry name" value="GIY-YIG"/>
    <property type="match status" value="1"/>
</dbReference>
<dbReference type="InterPro" id="IPR047296">
    <property type="entry name" value="GIY-YIG_UvrC_Cho"/>
</dbReference>
<evidence type="ECO:0000256" key="2">
    <source>
        <dbReference type="ARBA" id="ARBA00022763"/>
    </source>
</evidence>
<dbReference type="SUPFAM" id="SSF82771">
    <property type="entry name" value="GIY-YIG endonuclease"/>
    <property type="match status" value="1"/>
</dbReference>
<evidence type="ECO:0000256" key="9">
    <source>
        <dbReference type="SAM" id="MobiDB-lite"/>
    </source>
</evidence>
<dbReference type="SMART" id="SM00479">
    <property type="entry name" value="EXOIII"/>
    <property type="match status" value="1"/>
</dbReference>
<protein>
    <submittedName>
        <fullName evidence="11">Excinuclease ABC subunit C</fullName>
    </submittedName>
</protein>
<dbReference type="GO" id="GO:0004527">
    <property type="term" value="F:exonuclease activity"/>
    <property type="evidence" value="ECO:0007669"/>
    <property type="project" value="UniProtKB-ARBA"/>
</dbReference>
<dbReference type="Gene3D" id="3.40.1440.10">
    <property type="entry name" value="GIY-YIG endonuclease"/>
    <property type="match status" value="1"/>
</dbReference>
<name>A0A6J4U952_9BACT</name>
<reference evidence="11" key="1">
    <citation type="submission" date="2020-02" db="EMBL/GenBank/DDBJ databases">
        <authorList>
            <person name="Meier V. D."/>
        </authorList>
    </citation>
    <scope>NUCLEOTIDE SEQUENCE</scope>
    <source>
        <strain evidence="11">AVDCRST_MAG43</strain>
    </source>
</reference>
<dbReference type="InterPro" id="IPR035901">
    <property type="entry name" value="GIY-YIG_endonuc_sf"/>
</dbReference>
<dbReference type="InterPro" id="IPR050066">
    <property type="entry name" value="UvrABC_protein_C"/>
</dbReference>
<dbReference type="Pfam" id="PF00929">
    <property type="entry name" value="RNase_T"/>
    <property type="match status" value="1"/>
</dbReference>
<accession>A0A6J4U952</accession>
<dbReference type="FunFam" id="3.30.420.10:FF:000045">
    <property type="entry name" value="3'-5' exonuclease DinG"/>
    <property type="match status" value="1"/>
</dbReference>
<dbReference type="CDD" id="cd10434">
    <property type="entry name" value="GIY-YIG_UvrC_Cho"/>
    <property type="match status" value="1"/>
</dbReference>
<organism evidence="11">
    <name type="scientific">uncultured Thermomicrobiales bacterium</name>
    <dbReference type="NCBI Taxonomy" id="1645740"/>
    <lineage>
        <taxon>Bacteria</taxon>
        <taxon>Pseudomonadati</taxon>
        <taxon>Thermomicrobiota</taxon>
        <taxon>Thermomicrobia</taxon>
        <taxon>Thermomicrobiales</taxon>
        <taxon>environmental samples</taxon>
    </lineage>
</organism>
<dbReference type="InterPro" id="IPR013520">
    <property type="entry name" value="Ribonucl_H"/>
</dbReference>